<sequence length="425" mass="49226">MKAKDQIRVDRQFNEDPKGRVFFDDTTAKITDLSNVRLLRCGVDTVRQLYRGLIRPEILVLFEKPGEIVNFAGERWHAGRVGRDSGYQYKLQNADLGFILLVKNFNFKLDRVGPHLKIEVSPHAIDALSPERLQARMDHYADQLMTHVEVNQCAVHLALDLQGWKPSADLVAHMHCRARTHRDISGINELHWTTKAAVYGRGETHMFGSANGIQLAIYNKTEQARATDKLDFWEAIWKRRDSFDDNDPENYNSDEDVWRIELRYHHSIVQQFASGSLDVNTGLPIDTRTYAAFSAHLDGLWRYGLGQFKLLARPGRFEPIWTLIRDDVTVDVPVDSLLDETEYKRYHKTSKGFSGKNVELFLGNFVSLLARERVGAKKAFDRLQTWECWPVIRDHYAAKEMSEHDIYKHIKNLLEERHVRWGRAV</sequence>
<dbReference type="AlphaFoldDB" id="A0A7U7IAL1"/>
<organism evidence="1 2">
    <name type="scientific">Zestomonas carbonaria</name>
    <dbReference type="NCBI Taxonomy" id="2762745"/>
    <lineage>
        <taxon>Bacteria</taxon>
        <taxon>Pseudomonadati</taxon>
        <taxon>Pseudomonadota</taxon>
        <taxon>Gammaproteobacteria</taxon>
        <taxon>Pseudomonadales</taxon>
        <taxon>Pseudomonadaceae</taxon>
        <taxon>Zestomonas</taxon>
    </lineage>
</organism>
<dbReference type="EMBL" id="CAJFCI010000076">
    <property type="protein sequence ID" value="CAD5109569.1"/>
    <property type="molecule type" value="Genomic_DNA"/>
</dbReference>
<gene>
    <name evidence="1" type="ORF">PSEWESI4_03874</name>
</gene>
<evidence type="ECO:0008006" key="3">
    <source>
        <dbReference type="Google" id="ProtNLM"/>
    </source>
</evidence>
<protein>
    <recommendedName>
        <fullName evidence="3">Replication initiation factor</fullName>
    </recommendedName>
</protein>
<keyword evidence="2" id="KW-1185">Reference proteome</keyword>
<evidence type="ECO:0000313" key="2">
    <source>
        <dbReference type="Proteomes" id="UP000583387"/>
    </source>
</evidence>
<dbReference type="Proteomes" id="UP000583387">
    <property type="component" value="Unassembled WGS sequence"/>
</dbReference>
<name>A0A7U7IAL1_9GAMM</name>
<evidence type="ECO:0000313" key="1">
    <source>
        <dbReference type="EMBL" id="CAD5109569.1"/>
    </source>
</evidence>
<accession>A0A7U7IAL1</accession>
<proteinExistence type="predicted"/>
<dbReference type="RefSeq" id="WP_187672879.1">
    <property type="nucleotide sequence ID" value="NZ_CAJFCI010000076.1"/>
</dbReference>
<reference evidence="1 2" key="1">
    <citation type="submission" date="2020-08" db="EMBL/GenBank/DDBJ databases">
        <authorList>
            <person name="Criscuolo A."/>
        </authorList>
    </citation>
    <scope>NUCLEOTIDE SEQUENCE [LARGE SCALE GENOMIC DNA]</scope>
    <source>
        <strain evidence="1">CIP111764</strain>
    </source>
</reference>
<comment type="caution">
    <text evidence="1">The sequence shown here is derived from an EMBL/GenBank/DDBJ whole genome shotgun (WGS) entry which is preliminary data.</text>
</comment>